<feature type="transmembrane region" description="Helical" evidence="3">
    <location>
        <begin position="2750"/>
        <end position="2774"/>
    </location>
</feature>
<feature type="region of interest" description="Disordered" evidence="2">
    <location>
        <begin position="915"/>
        <end position="946"/>
    </location>
</feature>
<keyword evidence="3" id="KW-1133">Transmembrane helix</keyword>
<evidence type="ECO:0000313" key="5">
    <source>
        <dbReference type="Proteomes" id="UP000013827"/>
    </source>
</evidence>
<feature type="region of interest" description="Disordered" evidence="2">
    <location>
        <begin position="1982"/>
        <end position="2008"/>
    </location>
</feature>
<evidence type="ECO:0000256" key="3">
    <source>
        <dbReference type="SAM" id="Phobius"/>
    </source>
</evidence>
<feature type="transmembrane region" description="Helical" evidence="3">
    <location>
        <begin position="2441"/>
        <end position="2462"/>
    </location>
</feature>
<dbReference type="RefSeq" id="XP_005776481.1">
    <property type="nucleotide sequence ID" value="XM_005776424.1"/>
</dbReference>
<feature type="compositionally biased region" description="Pro residues" evidence="2">
    <location>
        <begin position="529"/>
        <end position="549"/>
    </location>
</feature>
<keyword evidence="1" id="KW-0945">Host-virus interaction</keyword>
<feature type="compositionally biased region" description="Polar residues" evidence="2">
    <location>
        <begin position="1521"/>
        <end position="1533"/>
    </location>
</feature>
<dbReference type="KEGG" id="ehx:EMIHUDRAFT_101254"/>
<evidence type="ECO:0008006" key="6">
    <source>
        <dbReference type="Google" id="ProtNLM"/>
    </source>
</evidence>
<dbReference type="PRINTS" id="PR01217">
    <property type="entry name" value="PRICHEXTENSN"/>
</dbReference>
<feature type="transmembrane region" description="Helical" evidence="3">
    <location>
        <begin position="2598"/>
        <end position="2622"/>
    </location>
</feature>
<feature type="region of interest" description="Disordered" evidence="2">
    <location>
        <begin position="1244"/>
        <end position="1276"/>
    </location>
</feature>
<organism evidence="4 5">
    <name type="scientific">Emiliania huxleyi (strain CCMP1516)</name>
    <dbReference type="NCBI Taxonomy" id="280463"/>
    <lineage>
        <taxon>Eukaryota</taxon>
        <taxon>Haptista</taxon>
        <taxon>Haptophyta</taxon>
        <taxon>Prymnesiophyceae</taxon>
        <taxon>Isochrysidales</taxon>
        <taxon>Noelaerhabdaceae</taxon>
        <taxon>Emiliania</taxon>
    </lineage>
</organism>
<dbReference type="eggNOG" id="ENOG502QSG1">
    <property type="taxonomic scope" value="Eukaryota"/>
</dbReference>
<feature type="compositionally biased region" description="Pro residues" evidence="2">
    <location>
        <begin position="1984"/>
        <end position="2008"/>
    </location>
</feature>
<feature type="transmembrane region" description="Helical" evidence="3">
    <location>
        <begin position="2505"/>
        <end position="2533"/>
    </location>
</feature>
<feature type="transmembrane region" description="Helical" evidence="3">
    <location>
        <begin position="2398"/>
        <end position="2420"/>
    </location>
</feature>
<keyword evidence="3" id="KW-0812">Transmembrane</keyword>
<sequence length="3181" mass="336593">MAMSPSLPGRAPSSLLLFGYLHPPQPPHTQTTLVITRDPVLRVSSCILSVLLLAVSVIDKKSAWYESLITIVIIVIIVIVTTTTTSISISITYIINMLLLPPSPPLPNLAQPISPVPAARHAKAPAQGIGPYARVAISGMPAAHFTIASPRSLPLPSQYEVGVPSARIPARRPQYKGDRTGGLSQATIECYTDIAECVAAPWVQVVSADGVSLAYPGTYCLHGCDPHDSRLEPSCNSTGYPVRCEHEWCYVDPAACNTGYSTAAYVVGATPHYLCPADAAAAAAAAALAAALASAALASPSPPPSPPLVCPCLTAYPAGVSLVSAEVHVVAADGVSLAYPGTYCLHECDPHDSRLEPSCDSTCYPGWCEHEWCYVDPAACNTEYSTTAYVVGATPHYLCRACGFSNEFESWFYQPPMPPPPPPPPPSPPPSPPPPLVSAEVHVVAADGVSLAYPGTYCLHWCDPHDSRLEPSCDSTCYPGWCEHEWCYVDPAACNTEYSTTAYVVGATPHYLCRACGFSNEFESWFYQPPMPPPPPPPPPSPPPSPPPPSRRRRRRPRLRRPRVAVAALAAARLPVPHRLPGRRQPRERRAADAAAAAAAAALAAALASAALASPSPPPSPPLVCPCLTAYPAGVSLVSAEVHVVAADGVSLAYPGTYCLHECDPHDSRLEPSCDSTCYLGWCEHEWCYVDPAACNTEYSTTAYVVVAADGVSVAYPGTYGLHGCDPHDSGLEPSCNSPGYPVRCEHEWCYVDPAACNAEYSTTAYVVGATLHYLSRACGFRNEFESWFYQPPPPPPPPPSPPPSPPLVCPCLTAYPAGVSLVSAEVQVVAADGVSLAYPGTYCLHGCDPHDSRLEPSCDSTCYPGWCEHEWCYVDPAACNTEYSTTAYVVGATPHYLCRACGFSNEFESWFYQPPMPPPPAPPPPPPPPSPPPPSRRRRRRPRLRRPRVAVAAALAAARLPVVAADGVSLAYPGTYCLHECDPHDSRLEPSCDSTCYPGWCEHEWCYVDPAACITEYSTAAYVVGATALLVPCVRLQQRVRELVLPAADAAAAAAAAALAAALASAALASPSPPPSPPLVCPCLTAYPAGVSLVSAEVHVVAADGVSLAYPGTYCLHECDPHDSRLEPSCDSTCYLGWCEHEWCYVDPAACNTEYSTTAYVATGEGSTRVGRPSSSLDLALAAATGSATSLELAGATRPSAAHAAASLHLALGATHAAAAFHLALAAANGSAASLDLALAAATRPPPSPPPRLRAPLSPPLPAPPPPLVPLPPTSASDIASCPPPPLPQPVSAVSFVSISPFVAGAIPPLTDFVPRAAAAIEEPRNASLRPIVHPNPRAIPARERHSRLAPPPGSIPSAVDARERDRGRSAAAPIALPRLMSPRPAHPVYADSRPLSLASSQIQNNVRIKSINIMSENETVKVGILPVEDGLIKAVVFSASKPPSLLGDKAAYGAKNDVKGAKSDAEAVLDESVLKKDLAAATAPAAEVESDLAKAMFAAQKPSASAVFWSLSKFARPTDPTTDPNGVTTNAPALKPVTEDAPALEPVAASGTPLPSSEEGNADWTVSAKDSPPAEKLAPAGIDEWKTASPLRKLERKGEPNLVDCSKNTTPIDPPTAPNGVTKSAPALTPVAAPLPSSEEGDADWTVSAKEAPGKKPATVGIPDWTTPSNPRRKKGRKGRSAPIVRTKSIAPVGGNNRFAALLGTNGNEGILGGTGKGATVDIETTTITTPEGSVSASGWFSWPKFCPSYLLRLFGILALLCLGTAFALSSYSATSALLSSQWHESPTSFPAVTTPIAPASLNGFCEIGGDDTSSFAAIASSDSVPANHPGGRDEGRLLEGLLEDVKEAVGEPLRVLGEPPASIIKDVYEKQPGEADLETVLASRNSTERKGEPEIDFVGPVYSNRTGIIARGRDTVLPVNDTSPKLRPADAGKPGSKARKLVEAGLAGASVLLVSRKKAFDAAVRMGAAALVVGKAVATPTDPPPPPSLAPPSPPPSPPPAPPPKVLVQFAVTSGSRCAEKLPYGPEPSNFATSTSPLVCTDCVTDTTDTWEQEFYCDGSTGPDLTLEYKFDTDRTIGATLAAANLGGIPVTWSASGSLLSSPVTMSGTWVGTSTTVYWTGSVGASGSALASDDFAWMGGSGVIIDGDQQDTVPGSTGVCSGTGVYGQSNCNMFDSSSSSSCSTLYYGSSSKSCSSMITRVYARAGPKPPPPPPLSPSPLLPPLPPGFVAAASEAKLRSLIEEATSTAADVSIYLPPSSVLYLFNIEQTSISDASFTGNTAGDGVTIQPLNSPIDWDCRLGSWMPHKGAFFRDFSVPECNQCRLFGGNAEAGETRCAGSEPVARKASRRRRMVEAGSDAYCASDFKGPECRLCAAPDHHLVDGDTCEVCAPRAAAVGRIVGLVLGLCVACGLAAWAYHMPWRKKRIIGCLLRFADRSVKYYVGVGMTAKVKILFGFYQISTVLSSTYSARLPNKYTGWTDNLANVISVDWSGFFLPEQCLGYALRLLAIALSPVALIALLMVAGISLRLYRWRAAPPPRERAWYAEAALGLLDLTPAGLAYTISPPNEPLRQVSYMRQDASVECGSDDHGPITGLAIGFIVLWPAGSLVLFTSLLAACYKPLQAKTPNALTRATAFLHREYEQNWYWWEAVELARKLVLTGFVLLIPEERAFVRLVVATLICSCYAVALAVVRPYKRVEDNVIAVATSLVLLLLFLGTNWSTIFLGIQERSGIDDANAVLGFRSLNVIVDSMIILVAVVLAFFLVGAIVAARRVAKVPTIRLVSTKQPPEMSIGTGLTWHLFNSHIWSTGQDAVKVDDLKDIGALEEYIQSSQVILFFLSQGYFRSKARLFLPPRLYRTLAPRTAASPAPQNCLREIRSSLEKDKPLVLVQEADPAKGGGTLQALRDECPEDLQPAIFDEDWPLTIWYRIEEFQLVSLKIIAEAPPATASRYAVLSVSRPTPLEPQAVLLCSPNFLDKTSLPLCVSGELESESLAFSKPCTLWASPANAGALELATEIATAVAGLTISTTDDRPASATHMLLYLNEESFVSDGERLAEQVKQARQDRLKIVMAHENDPALGGCQFSRFFEELIAGGLYTDLAKSCFPGRHRKARALSLSQRALPRIERFVKRGVPGSTSLAKRSLGGLSRVFAKMSSRSSAEARDVSAGEASSVQHQV</sequence>
<dbReference type="EnsemblProtists" id="EOD24052">
    <property type="protein sequence ID" value="EOD24052"/>
    <property type="gene ID" value="EMIHUDRAFT_101254"/>
</dbReference>
<feature type="compositionally biased region" description="Basic residues" evidence="2">
    <location>
        <begin position="1673"/>
        <end position="1682"/>
    </location>
</feature>
<feature type="compositionally biased region" description="Basic residues" evidence="2">
    <location>
        <begin position="936"/>
        <end position="946"/>
    </location>
</feature>
<feature type="transmembrane region" description="Helical" evidence="3">
    <location>
        <begin position="70"/>
        <end position="95"/>
    </location>
</feature>
<feature type="transmembrane region" description="Helical" evidence="3">
    <location>
        <begin position="2675"/>
        <end position="2695"/>
    </location>
</feature>
<keyword evidence="3" id="KW-0472">Membrane</keyword>
<feature type="transmembrane region" description="Helical" evidence="3">
    <location>
        <begin position="2707"/>
        <end position="2730"/>
    </location>
</feature>
<evidence type="ECO:0000256" key="1">
    <source>
        <dbReference type="ARBA" id="ARBA00022581"/>
    </source>
</evidence>
<dbReference type="PANTHER" id="PTHR13037:SF24">
    <property type="entry name" value="POLYCOMB PROTEIN PCL-RELATED"/>
    <property type="match status" value="1"/>
</dbReference>
<dbReference type="STRING" id="2903.R1CN86"/>
<feature type="compositionally biased region" description="Pro residues" evidence="2">
    <location>
        <begin position="915"/>
        <end position="935"/>
    </location>
</feature>
<feature type="compositionally biased region" description="Pro residues" evidence="2">
    <location>
        <begin position="1245"/>
        <end position="1274"/>
    </location>
</feature>
<protein>
    <recommendedName>
        <fullName evidence="6">PA domain-containing protein</fullName>
    </recommendedName>
</protein>
<dbReference type="GeneID" id="17269598"/>
<keyword evidence="5" id="KW-1185">Reference proteome</keyword>
<evidence type="ECO:0000256" key="2">
    <source>
        <dbReference type="SAM" id="MobiDB-lite"/>
    </source>
</evidence>
<reference evidence="4" key="2">
    <citation type="submission" date="2024-10" db="UniProtKB">
        <authorList>
            <consortium name="EnsemblProtists"/>
        </authorList>
    </citation>
    <scope>IDENTIFICATION</scope>
</reference>
<feature type="compositionally biased region" description="Basic residues" evidence="2">
    <location>
        <begin position="550"/>
        <end position="560"/>
    </location>
</feature>
<evidence type="ECO:0000313" key="4">
    <source>
        <dbReference type="EnsemblProtists" id="EOD24052"/>
    </source>
</evidence>
<feature type="compositionally biased region" description="Low complexity" evidence="2">
    <location>
        <begin position="1626"/>
        <end position="1640"/>
    </location>
</feature>
<feature type="region of interest" description="Disordered" evidence="2">
    <location>
        <begin position="1347"/>
        <end position="1370"/>
    </location>
</feature>
<proteinExistence type="predicted"/>
<dbReference type="PaxDb" id="2903-EOD24052"/>
<feature type="region of interest" description="Disordered" evidence="2">
    <location>
        <begin position="1517"/>
        <end position="1583"/>
    </location>
</feature>
<feature type="region of interest" description="Disordered" evidence="2">
    <location>
        <begin position="1603"/>
        <end position="1684"/>
    </location>
</feature>
<name>A0A0D3JKL7_EMIH1</name>
<feature type="transmembrane region" description="Helical" evidence="3">
    <location>
        <begin position="39"/>
        <end position="58"/>
    </location>
</feature>
<dbReference type="Proteomes" id="UP000013827">
    <property type="component" value="Unassembled WGS sequence"/>
</dbReference>
<dbReference type="PANTHER" id="PTHR13037">
    <property type="entry name" value="FORMIN"/>
    <property type="match status" value="1"/>
</dbReference>
<feature type="region of interest" description="Disordered" evidence="2">
    <location>
        <begin position="529"/>
        <end position="560"/>
    </location>
</feature>
<reference evidence="5" key="1">
    <citation type="journal article" date="2013" name="Nature">
        <title>Pan genome of the phytoplankton Emiliania underpins its global distribution.</title>
        <authorList>
            <person name="Read B.A."/>
            <person name="Kegel J."/>
            <person name="Klute M.J."/>
            <person name="Kuo A."/>
            <person name="Lefebvre S.C."/>
            <person name="Maumus F."/>
            <person name="Mayer C."/>
            <person name="Miller J."/>
            <person name="Monier A."/>
            <person name="Salamov A."/>
            <person name="Young J."/>
            <person name="Aguilar M."/>
            <person name="Claverie J.M."/>
            <person name="Frickenhaus S."/>
            <person name="Gonzalez K."/>
            <person name="Herman E.K."/>
            <person name="Lin Y.C."/>
            <person name="Napier J."/>
            <person name="Ogata H."/>
            <person name="Sarno A.F."/>
            <person name="Shmutz J."/>
            <person name="Schroeder D."/>
            <person name="de Vargas C."/>
            <person name="Verret F."/>
            <person name="von Dassow P."/>
            <person name="Valentin K."/>
            <person name="Van de Peer Y."/>
            <person name="Wheeler G."/>
            <person name="Dacks J.B."/>
            <person name="Delwiche C.F."/>
            <person name="Dyhrman S.T."/>
            <person name="Glockner G."/>
            <person name="John U."/>
            <person name="Richards T."/>
            <person name="Worden A.Z."/>
            <person name="Zhang X."/>
            <person name="Grigoriev I.V."/>
            <person name="Allen A.E."/>
            <person name="Bidle K."/>
            <person name="Borodovsky M."/>
            <person name="Bowler C."/>
            <person name="Brownlee C."/>
            <person name="Cock J.M."/>
            <person name="Elias M."/>
            <person name="Gladyshev V.N."/>
            <person name="Groth M."/>
            <person name="Guda C."/>
            <person name="Hadaegh A."/>
            <person name="Iglesias-Rodriguez M.D."/>
            <person name="Jenkins J."/>
            <person name="Jones B.M."/>
            <person name="Lawson T."/>
            <person name="Leese F."/>
            <person name="Lindquist E."/>
            <person name="Lobanov A."/>
            <person name="Lomsadze A."/>
            <person name="Malik S.B."/>
            <person name="Marsh M.E."/>
            <person name="Mackinder L."/>
            <person name="Mock T."/>
            <person name="Mueller-Roeber B."/>
            <person name="Pagarete A."/>
            <person name="Parker M."/>
            <person name="Probert I."/>
            <person name="Quesneville H."/>
            <person name="Raines C."/>
            <person name="Rensing S.A."/>
            <person name="Riano-Pachon D.M."/>
            <person name="Richier S."/>
            <person name="Rokitta S."/>
            <person name="Shiraiwa Y."/>
            <person name="Soanes D.M."/>
            <person name="van der Giezen M."/>
            <person name="Wahlund T.M."/>
            <person name="Williams B."/>
            <person name="Wilson W."/>
            <person name="Wolfe G."/>
            <person name="Wurch L.L."/>
        </authorList>
    </citation>
    <scope>NUCLEOTIDE SEQUENCE</scope>
</reference>
<accession>A0A0D3JKL7</accession>
<dbReference type="HOGENOM" id="CLU_226175_0_0_1"/>